<feature type="compositionally biased region" description="Polar residues" evidence="1">
    <location>
        <begin position="82"/>
        <end position="99"/>
    </location>
</feature>
<dbReference type="AlphaFoldDB" id="A0AAD5M6W3"/>
<evidence type="ECO:0000256" key="1">
    <source>
        <dbReference type="SAM" id="MobiDB-lite"/>
    </source>
</evidence>
<feature type="region of interest" description="Disordered" evidence="1">
    <location>
        <begin position="77"/>
        <end position="105"/>
    </location>
</feature>
<organism evidence="2 3">
    <name type="scientific">Parelaphostrongylus tenuis</name>
    <name type="common">Meningeal worm</name>
    <dbReference type="NCBI Taxonomy" id="148309"/>
    <lineage>
        <taxon>Eukaryota</taxon>
        <taxon>Metazoa</taxon>
        <taxon>Ecdysozoa</taxon>
        <taxon>Nematoda</taxon>
        <taxon>Chromadorea</taxon>
        <taxon>Rhabditida</taxon>
        <taxon>Rhabditina</taxon>
        <taxon>Rhabditomorpha</taxon>
        <taxon>Strongyloidea</taxon>
        <taxon>Metastrongylidae</taxon>
        <taxon>Parelaphostrongylus</taxon>
    </lineage>
</organism>
<comment type="caution">
    <text evidence="2">The sequence shown here is derived from an EMBL/GenBank/DDBJ whole genome shotgun (WGS) entry which is preliminary data.</text>
</comment>
<name>A0AAD5M6W3_PARTN</name>
<evidence type="ECO:0000313" key="2">
    <source>
        <dbReference type="EMBL" id="KAJ1352235.1"/>
    </source>
</evidence>
<dbReference type="Proteomes" id="UP001196413">
    <property type="component" value="Unassembled WGS sequence"/>
</dbReference>
<sequence length="105" mass="11695">MVAGRCSGCAPTISCADGEQDIILTQETNIIQNIRNLYPNKILSKKELKSRVAEITRRAASKPVPLVHWPVRVELDADHRSSSNNVQTQSDKLISNSHHQVLPKQ</sequence>
<proteinExistence type="predicted"/>
<protein>
    <submittedName>
        <fullName evidence="2">Uncharacterized protein</fullName>
    </submittedName>
</protein>
<gene>
    <name evidence="2" type="ORF">KIN20_008445</name>
</gene>
<keyword evidence="3" id="KW-1185">Reference proteome</keyword>
<dbReference type="EMBL" id="JAHQIW010001340">
    <property type="protein sequence ID" value="KAJ1352235.1"/>
    <property type="molecule type" value="Genomic_DNA"/>
</dbReference>
<accession>A0AAD5M6W3</accession>
<evidence type="ECO:0000313" key="3">
    <source>
        <dbReference type="Proteomes" id="UP001196413"/>
    </source>
</evidence>
<reference evidence="2" key="1">
    <citation type="submission" date="2021-06" db="EMBL/GenBank/DDBJ databases">
        <title>Parelaphostrongylus tenuis whole genome reference sequence.</title>
        <authorList>
            <person name="Garwood T.J."/>
            <person name="Larsen P.A."/>
            <person name="Fountain-Jones N.M."/>
            <person name="Garbe J.R."/>
            <person name="Macchietto M.G."/>
            <person name="Kania S.A."/>
            <person name="Gerhold R.W."/>
            <person name="Richards J.E."/>
            <person name="Wolf T.M."/>
        </authorList>
    </citation>
    <scope>NUCLEOTIDE SEQUENCE</scope>
    <source>
        <strain evidence="2">MNPRO001-30</strain>
        <tissue evidence="2">Meninges</tissue>
    </source>
</reference>